<evidence type="ECO:0000256" key="6">
    <source>
        <dbReference type="RuleBase" id="RU364146"/>
    </source>
</evidence>
<dbReference type="EMBL" id="LR728602">
    <property type="protein sequence ID" value="VWP00567.1"/>
    <property type="molecule type" value="Genomic_DNA"/>
</dbReference>
<feature type="region of interest" description="Disordered" evidence="7">
    <location>
        <begin position="1"/>
        <end position="36"/>
    </location>
</feature>
<dbReference type="GO" id="GO:0003712">
    <property type="term" value="F:transcription coregulator activity"/>
    <property type="evidence" value="ECO:0007669"/>
    <property type="project" value="InterPro"/>
</dbReference>
<comment type="subcellular location">
    <subcellularLocation>
        <location evidence="1 6">Nucleus</location>
    </subcellularLocation>
</comment>
<organism evidence="8">
    <name type="scientific">Ganoderma boninense</name>
    <dbReference type="NCBI Taxonomy" id="34458"/>
    <lineage>
        <taxon>Eukaryota</taxon>
        <taxon>Fungi</taxon>
        <taxon>Dikarya</taxon>
        <taxon>Basidiomycota</taxon>
        <taxon>Agaricomycotina</taxon>
        <taxon>Agaricomycetes</taxon>
        <taxon>Polyporales</taxon>
        <taxon>Polyporaceae</taxon>
        <taxon>Ganoderma</taxon>
    </lineage>
</organism>
<feature type="compositionally biased region" description="Polar residues" evidence="7">
    <location>
        <begin position="1"/>
        <end position="10"/>
    </location>
</feature>
<comment type="function">
    <text evidence="6">Component of the Mediator complex, a coactivator involved in the regulated transcription of nearly all RNA polymerase II-dependent genes. Mediator functions as a bridge to convey information from gene-specific regulatory proteins to the basal RNA polymerase II transcription machinery. Mediator is recruited to promoters by direct interactions with regulatory proteins and serves as a scaffold for the assembly of a functional preinitiation complex with RNA polymerase II and the general transcription factors.</text>
</comment>
<keyword evidence="5 6" id="KW-0539">Nucleus</keyword>
<gene>
    <name evidence="8" type="primary">Q9P304</name>
    <name evidence="6" type="synonym">MED10</name>
</gene>
<keyword evidence="4 6" id="KW-0804">Transcription</keyword>
<accession>A0A5K1K444</accession>
<comment type="similarity">
    <text evidence="2 6">Belongs to the Mediator complex subunit 10 family.</text>
</comment>
<feature type="region of interest" description="Disordered" evidence="7">
    <location>
        <begin position="174"/>
        <end position="194"/>
    </location>
</feature>
<sequence>MARNIMSTPTPVAAPLPQVPHSPRESESPPPPGLQGDLEIELLNLAQKLYDLGITVVSDLTKEKDKPGNGKNVGTRVNHVIESLGMLEKMSESITTTVPLQVLVDIDNSRNPMLLTKERLERAATENQFMNGKIHAIESYRRMLDEALVQNFPDLGEHLMESAMLTATGAHGVQAEEDGMPGPSGHVNGFPNGA</sequence>
<protein>
    <recommendedName>
        <fullName evidence="6">Mediator of RNA polymerase II transcription subunit 10</fullName>
    </recommendedName>
    <alternativeName>
        <fullName evidence="6">Mediator complex subunit 10</fullName>
    </alternativeName>
</protein>
<evidence type="ECO:0000256" key="7">
    <source>
        <dbReference type="SAM" id="MobiDB-lite"/>
    </source>
</evidence>
<evidence type="ECO:0000256" key="4">
    <source>
        <dbReference type="ARBA" id="ARBA00023163"/>
    </source>
</evidence>
<dbReference type="GO" id="GO:0016592">
    <property type="term" value="C:mediator complex"/>
    <property type="evidence" value="ECO:0007669"/>
    <property type="project" value="InterPro"/>
</dbReference>
<proteinExistence type="inferred from homology"/>
<name>A0A5K1K444_9APHY</name>
<dbReference type="AlphaFoldDB" id="A0A5K1K444"/>
<evidence type="ECO:0000256" key="3">
    <source>
        <dbReference type="ARBA" id="ARBA00023015"/>
    </source>
</evidence>
<dbReference type="Pfam" id="PF09748">
    <property type="entry name" value="Med10"/>
    <property type="match status" value="1"/>
</dbReference>
<keyword evidence="6" id="KW-0010">Activator</keyword>
<dbReference type="GO" id="GO:0006357">
    <property type="term" value="P:regulation of transcription by RNA polymerase II"/>
    <property type="evidence" value="ECO:0007669"/>
    <property type="project" value="InterPro"/>
</dbReference>
<comment type="subunit">
    <text evidence="6">Component of the Mediator complex.</text>
</comment>
<evidence type="ECO:0000313" key="8">
    <source>
        <dbReference type="EMBL" id="VWP00567.1"/>
    </source>
</evidence>
<keyword evidence="3 6" id="KW-0805">Transcription regulation</keyword>
<evidence type="ECO:0000256" key="1">
    <source>
        <dbReference type="ARBA" id="ARBA00004123"/>
    </source>
</evidence>
<dbReference type="InterPro" id="IPR019145">
    <property type="entry name" value="Mediator_Med10"/>
</dbReference>
<evidence type="ECO:0000256" key="5">
    <source>
        <dbReference type="ARBA" id="ARBA00023242"/>
    </source>
</evidence>
<evidence type="ECO:0000256" key="2">
    <source>
        <dbReference type="ARBA" id="ARBA00005389"/>
    </source>
</evidence>
<reference evidence="8" key="1">
    <citation type="submission" date="2019-10" db="EMBL/GenBank/DDBJ databases">
        <authorList>
            <person name="Nor Muhammad N."/>
        </authorList>
    </citation>
    <scope>NUCLEOTIDE SEQUENCE</scope>
</reference>